<organism evidence="2 3">
    <name type="scientific">Aciduricibacillus chroicocephali</name>
    <dbReference type="NCBI Taxonomy" id="3054939"/>
    <lineage>
        <taxon>Bacteria</taxon>
        <taxon>Bacillati</taxon>
        <taxon>Bacillota</taxon>
        <taxon>Bacilli</taxon>
        <taxon>Bacillales</taxon>
        <taxon>Bacillaceae</taxon>
        <taxon>Aciduricibacillus</taxon>
    </lineage>
</organism>
<reference evidence="2" key="1">
    <citation type="submission" date="2023-06" db="EMBL/GenBank/DDBJ databases">
        <title>A Treasure from Seagulls: Isolation and Description of Aciduricobacillus qingdaonensis gen. nov., sp. nov., a Rare Obligately Uric Acid-utilizing Member in the Family Bacillaceae.</title>
        <authorList>
            <person name="Liu W."/>
            <person name="Wang B."/>
        </authorList>
    </citation>
    <scope>NUCLEOTIDE SEQUENCE</scope>
    <source>
        <strain evidence="2">44XB</strain>
    </source>
</reference>
<dbReference type="EMBL" id="CP129113">
    <property type="protein sequence ID" value="WLV25251.1"/>
    <property type="molecule type" value="Genomic_DNA"/>
</dbReference>
<evidence type="ECO:0000313" key="2">
    <source>
        <dbReference type="EMBL" id="WLV25251.1"/>
    </source>
</evidence>
<evidence type="ECO:0000259" key="1">
    <source>
        <dbReference type="PROSITE" id="PS50965"/>
    </source>
</evidence>
<evidence type="ECO:0000313" key="3">
    <source>
        <dbReference type="Proteomes" id="UP001180087"/>
    </source>
</evidence>
<dbReference type="Proteomes" id="UP001180087">
    <property type="component" value="Chromosome"/>
</dbReference>
<gene>
    <name evidence="2" type="ORF">QR721_03190</name>
</gene>
<keyword evidence="3" id="KW-1185">Reference proteome</keyword>
<protein>
    <submittedName>
        <fullName evidence="2">Nuclease-related domain-containing protein</fullName>
    </submittedName>
</protein>
<proteinExistence type="predicted"/>
<feature type="domain" description="NERD" evidence="1">
    <location>
        <begin position="39"/>
        <end position="156"/>
    </location>
</feature>
<accession>A0ABY9KWI6</accession>
<sequence length="239" mass="27813">MAGLLICFVLLAAFLVQLKKHKSYSQESGNPFLRTFLDKGIYGEYKTYSILEKVPGYKRILTNLYIPKKDGTMTEIDLVMITEKGFYVVESKNFGGWIFGDEKQKQWTQVFSPRNKNRFYNPIMQNAGHIRAIRQLLGIENNHLFKSFIVFSERCTLKKVTVHTKDITVLKRNRLALKIKENLLASPACLVPEEIDGFYTLLNCYTHADHTIKEKHIHNINENKLRGNNVVTMIQRRKR</sequence>
<dbReference type="PROSITE" id="PS50965">
    <property type="entry name" value="NERD"/>
    <property type="match status" value="1"/>
</dbReference>
<dbReference type="RefSeq" id="WP_348029038.1">
    <property type="nucleotide sequence ID" value="NZ_CP129113.1"/>
</dbReference>
<name>A0ABY9KWI6_9BACI</name>
<dbReference type="InterPro" id="IPR011528">
    <property type="entry name" value="NERD"/>
</dbReference>
<dbReference type="Pfam" id="PF08378">
    <property type="entry name" value="NERD"/>
    <property type="match status" value="1"/>
</dbReference>